<protein>
    <recommendedName>
        <fullName evidence="3">Signal recognition particle receptor subunit beta</fullName>
    </recommendedName>
</protein>
<reference evidence="12 13" key="1">
    <citation type="submission" date="2024-01" db="EMBL/GenBank/DDBJ databases">
        <title>Comparative genomics of Cryptococcus and Kwoniella reveals pathogenesis evolution and contrasting modes of karyotype evolution via chromosome fusion or intercentromeric recombination.</title>
        <authorList>
            <person name="Coelho M.A."/>
            <person name="David-Palma M."/>
            <person name="Shea T."/>
            <person name="Bowers K."/>
            <person name="McGinley-Smith S."/>
            <person name="Mohammad A.W."/>
            <person name="Gnirke A."/>
            <person name="Yurkov A.M."/>
            <person name="Nowrousian M."/>
            <person name="Sun S."/>
            <person name="Cuomo C.A."/>
            <person name="Heitman J."/>
        </authorList>
    </citation>
    <scope>NUCLEOTIDE SEQUENCE [LARGE SCALE GENOMIC DNA]</scope>
    <source>
        <strain evidence="12 13">CBS 6074</strain>
    </source>
</reference>
<keyword evidence="7 11" id="KW-1133">Transmembrane helix</keyword>
<dbReference type="EMBL" id="CP144098">
    <property type="protein sequence ID" value="WWC85295.1"/>
    <property type="molecule type" value="Genomic_DNA"/>
</dbReference>
<keyword evidence="13" id="KW-1185">Reference proteome</keyword>
<evidence type="ECO:0000256" key="9">
    <source>
        <dbReference type="ARBA" id="ARBA00023136"/>
    </source>
</evidence>
<evidence type="ECO:0000256" key="5">
    <source>
        <dbReference type="ARBA" id="ARBA00022741"/>
    </source>
</evidence>
<evidence type="ECO:0000256" key="11">
    <source>
        <dbReference type="SAM" id="Phobius"/>
    </source>
</evidence>
<dbReference type="Pfam" id="PF09439">
    <property type="entry name" value="SRPRB"/>
    <property type="match status" value="1"/>
</dbReference>
<evidence type="ECO:0000256" key="8">
    <source>
        <dbReference type="ARBA" id="ARBA00023134"/>
    </source>
</evidence>
<evidence type="ECO:0000313" key="13">
    <source>
        <dbReference type="Proteomes" id="UP001355207"/>
    </source>
</evidence>
<name>A0AAX4JLA0_9TREE</name>
<proteinExistence type="inferred from homology"/>
<accession>A0AAX4JLA0</accession>
<keyword evidence="6" id="KW-0256">Endoplasmic reticulum</keyword>
<evidence type="ECO:0000256" key="3">
    <source>
        <dbReference type="ARBA" id="ARBA00020256"/>
    </source>
</evidence>
<keyword evidence="10" id="KW-0675">Receptor</keyword>
<comment type="similarity">
    <text evidence="2">Belongs to the SRP receptor beta subunit family.</text>
</comment>
<evidence type="ECO:0000256" key="1">
    <source>
        <dbReference type="ARBA" id="ARBA00004389"/>
    </source>
</evidence>
<dbReference type="InterPro" id="IPR019009">
    <property type="entry name" value="SRP_receptor_beta_su"/>
</dbReference>
<evidence type="ECO:0000256" key="7">
    <source>
        <dbReference type="ARBA" id="ARBA00022989"/>
    </source>
</evidence>
<comment type="subcellular location">
    <subcellularLocation>
        <location evidence="1">Endoplasmic reticulum membrane</location>
        <topology evidence="1">Single-pass membrane protein</topology>
    </subcellularLocation>
</comment>
<evidence type="ECO:0000256" key="4">
    <source>
        <dbReference type="ARBA" id="ARBA00022692"/>
    </source>
</evidence>
<sequence length="337" mass="35924">MSVPQGKVISTDTAATSEVEPISSLLAHPLLQDPKFVAAAGGLVVLLIFLSLFRSGKKTSRRSGPTTVLLVGPSDSGKTSLFAKLVHNSYPQTHTSIQPSITTFPFSSPFSDGQTKPVKLVDLPGHPRLKDELKKYVKEASVVVFVIDVQALVRNSAAVAEEIPPILTALSNLSVTTQTFEPIKVLFLAHKTDLLVRPTPSNDQSPPDLPETSLATAKDRVKSILTREMDKLKSSRGGSGGKIEGMSRVSGSSSGSFFSRLFGSGSANTSVGLGEGDEEIDENLIWGGKGSFDWNDVEGVEISFGASGLGIPSNDNSQKEKEQGNGLDEIKNFIWEV</sequence>
<keyword evidence="8" id="KW-0342">GTP-binding</keyword>
<evidence type="ECO:0000256" key="6">
    <source>
        <dbReference type="ARBA" id="ARBA00022824"/>
    </source>
</evidence>
<dbReference type="GO" id="GO:0005789">
    <property type="term" value="C:endoplasmic reticulum membrane"/>
    <property type="evidence" value="ECO:0007669"/>
    <property type="project" value="UniProtKB-SubCell"/>
</dbReference>
<keyword evidence="9 11" id="KW-0472">Membrane</keyword>
<keyword evidence="5" id="KW-0547">Nucleotide-binding</keyword>
<evidence type="ECO:0000256" key="2">
    <source>
        <dbReference type="ARBA" id="ARBA00005619"/>
    </source>
</evidence>
<dbReference type="GeneID" id="91090829"/>
<evidence type="ECO:0000313" key="12">
    <source>
        <dbReference type="EMBL" id="WWC85295.1"/>
    </source>
</evidence>
<dbReference type="GO" id="GO:0005525">
    <property type="term" value="F:GTP binding"/>
    <property type="evidence" value="ECO:0007669"/>
    <property type="project" value="UniProtKB-KW"/>
</dbReference>
<feature type="transmembrane region" description="Helical" evidence="11">
    <location>
        <begin position="36"/>
        <end position="53"/>
    </location>
</feature>
<keyword evidence="4 11" id="KW-0812">Transmembrane</keyword>
<dbReference type="InterPro" id="IPR027417">
    <property type="entry name" value="P-loop_NTPase"/>
</dbReference>
<organism evidence="12 13">
    <name type="scientific">Kwoniella dendrophila CBS 6074</name>
    <dbReference type="NCBI Taxonomy" id="1295534"/>
    <lineage>
        <taxon>Eukaryota</taxon>
        <taxon>Fungi</taxon>
        <taxon>Dikarya</taxon>
        <taxon>Basidiomycota</taxon>
        <taxon>Agaricomycotina</taxon>
        <taxon>Tremellomycetes</taxon>
        <taxon>Tremellales</taxon>
        <taxon>Cryptococcaceae</taxon>
        <taxon>Kwoniella</taxon>
    </lineage>
</organism>
<dbReference type="AlphaFoldDB" id="A0AAX4JLA0"/>
<dbReference type="Proteomes" id="UP001355207">
    <property type="component" value="Chromosome 1"/>
</dbReference>
<gene>
    <name evidence="12" type="ORF">L201_000157</name>
</gene>
<dbReference type="SUPFAM" id="SSF52540">
    <property type="entry name" value="P-loop containing nucleoside triphosphate hydrolases"/>
    <property type="match status" value="1"/>
</dbReference>
<dbReference type="RefSeq" id="XP_066072058.1">
    <property type="nucleotide sequence ID" value="XM_066215961.1"/>
</dbReference>
<dbReference type="Gene3D" id="3.40.50.300">
    <property type="entry name" value="P-loop containing nucleotide triphosphate hydrolases"/>
    <property type="match status" value="1"/>
</dbReference>
<evidence type="ECO:0000256" key="10">
    <source>
        <dbReference type="ARBA" id="ARBA00023170"/>
    </source>
</evidence>